<proteinExistence type="predicted"/>
<keyword evidence="1" id="KW-0732">Signal</keyword>
<organism evidence="2 3">
    <name type="scientific">Rhodobium gokarnense</name>
    <dbReference type="NCBI Taxonomy" id="364296"/>
    <lineage>
        <taxon>Bacteria</taxon>
        <taxon>Pseudomonadati</taxon>
        <taxon>Pseudomonadota</taxon>
        <taxon>Alphaproteobacteria</taxon>
        <taxon>Hyphomicrobiales</taxon>
        <taxon>Rhodobiaceae</taxon>
        <taxon>Rhodobium</taxon>
    </lineage>
</organism>
<feature type="signal peptide" evidence="1">
    <location>
        <begin position="1"/>
        <end position="21"/>
    </location>
</feature>
<dbReference type="EMBL" id="JAOQNS010000014">
    <property type="protein sequence ID" value="MCW2309741.1"/>
    <property type="molecule type" value="Genomic_DNA"/>
</dbReference>
<keyword evidence="3" id="KW-1185">Reference proteome</keyword>
<dbReference type="Gene3D" id="2.60.40.1120">
    <property type="entry name" value="Carboxypeptidase-like, regulatory domain"/>
    <property type="match status" value="1"/>
</dbReference>
<sequence>MRAFFSVVFLVALGFAGCQTASMETQFDASAHEFALGAGDASVFGQAFMRRNDGVVVYAAGSTVLLMPDTGYTREIVEKSQIAFGGFSAEAIDKRYEKYTKETVADGEGRFTFASVPAGNYYLVTYVTWYAGGIQQGGRIYRQITVEDGAEKSIIMTS</sequence>
<gene>
    <name evidence="2" type="ORF">M2319_004100</name>
</gene>
<accession>A0ABT3HH69</accession>
<feature type="chain" id="PRO_5047097540" description="Carboxypeptidase regulatory-like domain-containing protein" evidence="1">
    <location>
        <begin position="22"/>
        <end position="158"/>
    </location>
</feature>
<evidence type="ECO:0000256" key="1">
    <source>
        <dbReference type="SAM" id="SignalP"/>
    </source>
</evidence>
<comment type="caution">
    <text evidence="2">The sequence shown here is derived from an EMBL/GenBank/DDBJ whole genome shotgun (WGS) entry which is preliminary data.</text>
</comment>
<dbReference type="SUPFAM" id="SSF117074">
    <property type="entry name" value="Hypothetical protein PA1324"/>
    <property type="match status" value="1"/>
</dbReference>
<protein>
    <recommendedName>
        <fullName evidence="4">Carboxypeptidase regulatory-like domain-containing protein</fullName>
    </recommendedName>
</protein>
<name>A0ABT3HH69_9HYPH</name>
<dbReference type="Proteomes" id="UP001209755">
    <property type="component" value="Unassembled WGS sequence"/>
</dbReference>
<evidence type="ECO:0000313" key="2">
    <source>
        <dbReference type="EMBL" id="MCW2309741.1"/>
    </source>
</evidence>
<reference evidence="3" key="1">
    <citation type="submission" date="2023-07" db="EMBL/GenBank/DDBJ databases">
        <title>Genome sequencing of Purple Non-Sulfur Bacteria from various extreme environments.</title>
        <authorList>
            <person name="Mayer M."/>
        </authorList>
    </citation>
    <scope>NUCLEOTIDE SEQUENCE [LARGE SCALE GENOMIC DNA]</scope>
    <source>
        <strain evidence="3">DSM 17935</strain>
    </source>
</reference>
<evidence type="ECO:0000313" key="3">
    <source>
        <dbReference type="Proteomes" id="UP001209755"/>
    </source>
</evidence>
<dbReference type="RefSeq" id="WP_264603319.1">
    <property type="nucleotide sequence ID" value="NZ_JAOQNS010000014.1"/>
</dbReference>
<evidence type="ECO:0008006" key="4">
    <source>
        <dbReference type="Google" id="ProtNLM"/>
    </source>
</evidence>
<dbReference type="PROSITE" id="PS51257">
    <property type="entry name" value="PROKAR_LIPOPROTEIN"/>
    <property type="match status" value="1"/>
</dbReference>